<dbReference type="EMBL" id="CADCTW010000065">
    <property type="protein sequence ID" value="CAA9309813.1"/>
    <property type="molecule type" value="Genomic_DNA"/>
</dbReference>
<organism evidence="2">
    <name type="scientific">uncultured Gemmatimonadota bacterium</name>
    <dbReference type="NCBI Taxonomy" id="203437"/>
    <lineage>
        <taxon>Bacteria</taxon>
        <taxon>Pseudomonadati</taxon>
        <taxon>Gemmatimonadota</taxon>
        <taxon>environmental samples</taxon>
    </lineage>
</organism>
<feature type="non-terminal residue" evidence="2">
    <location>
        <position position="119"/>
    </location>
</feature>
<feature type="non-terminal residue" evidence="2">
    <location>
        <position position="1"/>
    </location>
</feature>
<evidence type="ECO:0000313" key="2">
    <source>
        <dbReference type="EMBL" id="CAA9309813.1"/>
    </source>
</evidence>
<protein>
    <submittedName>
        <fullName evidence="2">LSU ribosomal protein L19p</fullName>
    </submittedName>
</protein>
<reference evidence="2" key="1">
    <citation type="submission" date="2020-02" db="EMBL/GenBank/DDBJ databases">
        <authorList>
            <person name="Meier V. D."/>
        </authorList>
    </citation>
    <scope>NUCLEOTIDE SEQUENCE</scope>
    <source>
        <strain evidence="2">AVDCRST_MAG68</strain>
    </source>
</reference>
<dbReference type="GO" id="GO:0005840">
    <property type="term" value="C:ribosome"/>
    <property type="evidence" value="ECO:0007669"/>
    <property type="project" value="UniProtKB-KW"/>
</dbReference>
<feature type="region of interest" description="Disordered" evidence="1">
    <location>
        <begin position="1"/>
        <end position="119"/>
    </location>
</feature>
<evidence type="ECO:0000256" key="1">
    <source>
        <dbReference type="SAM" id="MobiDB-lite"/>
    </source>
</evidence>
<dbReference type="AlphaFoldDB" id="A0A6J4KNK8"/>
<feature type="compositionally biased region" description="Basic residues" evidence="1">
    <location>
        <begin position="20"/>
        <end position="54"/>
    </location>
</feature>
<accession>A0A6J4KNK8</accession>
<sequence>ASVHGNPEGIPPGQPPGLPPRRHPARERAGSRRRQGAHPGVRRRLHRPQARRRQRDLQGPQGVRRRGRGAYLPAALPDAAEHRGRSPGPRAPRQAVLPAQPARQGRPHPRAPHGASDQV</sequence>
<proteinExistence type="predicted"/>
<name>A0A6J4KNK8_9BACT</name>
<keyword evidence="2" id="KW-0687">Ribonucleoprotein</keyword>
<keyword evidence="2" id="KW-0689">Ribosomal protein</keyword>
<gene>
    <name evidence="2" type="ORF">AVDCRST_MAG68-1118</name>
</gene>
<feature type="compositionally biased region" description="Pro residues" evidence="1">
    <location>
        <begin position="9"/>
        <end position="19"/>
    </location>
</feature>